<evidence type="ECO:0000313" key="3">
    <source>
        <dbReference type="EMBL" id="RCU58459.1"/>
    </source>
</evidence>
<accession>A0A368P9J4</accession>
<keyword evidence="1" id="KW-0732">Signal</keyword>
<feature type="signal peptide" evidence="1">
    <location>
        <begin position="1"/>
        <end position="19"/>
    </location>
</feature>
<organism evidence="3 4">
    <name type="scientific">Oceanihabitans sediminis</name>
    <dbReference type="NCBI Taxonomy" id="1812012"/>
    <lineage>
        <taxon>Bacteria</taxon>
        <taxon>Pseudomonadati</taxon>
        <taxon>Bacteroidota</taxon>
        <taxon>Flavobacteriia</taxon>
        <taxon>Flavobacteriales</taxon>
        <taxon>Flavobacteriaceae</taxon>
        <taxon>Oceanihabitans</taxon>
    </lineage>
</organism>
<dbReference type="SUPFAM" id="SSF50969">
    <property type="entry name" value="YVTN repeat-like/Quinoprotein amine dehydrogenase"/>
    <property type="match status" value="1"/>
</dbReference>
<dbReference type="OrthoDB" id="9807410at2"/>
<protein>
    <submittedName>
        <fullName evidence="3">ABC transporter substrate-binding protein</fullName>
    </submittedName>
</protein>
<name>A0A368P9J4_9FLAO</name>
<dbReference type="InterPro" id="IPR015943">
    <property type="entry name" value="WD40/YVTN_repeat-like_dom_sf"/>
</dbReference>
<dbReference type="Pfam" id="PF21544">
    <property type="entry name" value="PorZ_N_b_propeller"/>
    <property type="match status" value="1"/>
</dbReference>
<dbReference type="EMBL" id="QPIG01000001">
    <property type="protein sequence ID" value="RCU58459.1"/>
    <property type="molecule type" value="Genomic_DNA"/>
</dbReference>
<dbReference type="SUPFAM" id="SSF101898">
    <property type="entry name" value="NHL repeat"/>
    <property type="match status" value="1"/>
</dbReference>
<evidence type="ECO:0000313" key="4">
    <source>
        <dbReference type="Proteomes" id="UP000252249"/>
    </source>
</evidence>
<feature type="chain" id="PRO_5016752059" evidence="1">
    <location>
        <begin position="20"/>
        <end position="785"/>
    </location>
</feature>
<dbReference type="RefSeq" id="WP_113965808.1">
    <property type="nucleotide sequence ID" value="NZ_QNRP01000001.1"/>
</dbReference>
<keyword evidence="4" id="KW-1185">Reference proteome</keyword>
<dbReference type="InterPro" id="IPR048954">
    <property type="entry name" value="PorZ_N"/>
</dbReference>
<proteinExistence type="predicted"/>
<dbReference type="Gene3D" id="2.130.10.10">
    <property type="entry name" value="YVTN repeat-like/Quinoprotein amine dehydrogenase"/>
    <property type="match status" value="3"/>
</dbReference>
<reference evidence="3 4" key="1">
    <citation type="submission" date="2018-07" db="EMBL/GenBank/DDBJ databases">
        <title>Oceanihabitans testaceum sp. nov., isolated from marine sediment.</title>
        <authorList>
            <person name="Li C.-M."/>
        </authorList>
    </citation>
    <scope>NUCLEOTIDE SEQUENCE [LARGE SCALE GENOMIC DNA]</scope>
    <source>
        <strain evidence="3 4">S9-10</strain>
    </source>
</reference>
<sequence>MYKKITFLLIVLFPIVHFAQDYTAQWQAHFSYYNIKDVSQGDNKIFAAAENAVFSYDILTNEIKTITTINGLSGETISAIHYSEIYELLLVGYENGLIEIVFDDAETGVLSVVDILDKPTISPNDKNINHFNEYEGVVYISTGFGISVYDLVRLEFGDTYFIGDQGSQVIIEQTEVFEGFIYAASISSRGVVKANVNSFNLIDFNEWVRAAPGGWYNSVETNGDNLYVGRSNRFFYELGDNGLTELVRYDDQTTDVRSVDDYLIVTTKKDVFVYDVAFNLLANVSNSNPEINSEFTSATIGGDYLYIGTIDSGLIKTSLLSPITFDQIVPDGPLLNQAFSLEAVNNNLWVTFGDYDLFYTPSPMRKRGFSHLKDEAWINIPFDSVLGARNLNKISVNPFVENHVFISSFQDGILEVESDVSVVLHDQTNSGLESLVVPGSPDYTSIRQSAATFDRNGLLWTMTGRVQKPLKTYDPATNQWQSFDFSPLILDGLNDEWGFSDIEIDGNGTKWFGGYKLGLMGFNENNSGDKIRAIYTEEQNMPSPLVTAVAVDNRNQVWVGTNLGLRVLYNSSSFFTDPNPTVNQIIILENGVAEELLYQQFVSDIKVDGSNNKWVATIGSGLFYFSSDGQETIYHFTKVNSPLPSNNIVDLSIDSSSGTVYIATEKGLVSFKAGGSSTSDNLADAYVYPNPVRPSFNMAQDKIKIKGISDNVNIKITDIEGNLVAEAESRTNSRYKGYNLEIDGGTALWNGKNLSNNTVASGVYLVMLSDLDTFETKVLKIMVVR</sequence>
<dbReference type="Gene3D" id="2.60.40.4070">
    <property type="match status" value="1"/>
</dbReference>
<dbReference type="AlphaFoldDB" id="A0A368P9J4"/>
<feature type="domain" description="PorZ N-terminal beta-propeller" evidence="2">
    <location>
        <begin position="45"/>
        <end position="207"/>
    </location>
</feature>
<evidence type="ECO:0000259" key="2">
    <source>
        <dbReference type="Pfam" id="PF21544"/>
    </source>
</evidence>
<evidence type="ECO:0000256" key="1">
    <source>
        <dbReference type="SAM" id="SignalP"/>
    </source>
</evidence>
<gene>
    <name evidence="3" type="ORF">DU428_03535</name>
</gene>
<dbReference type="Proteomes" id="UP000252249">
    <property type="component" value="Unassembled WGS sequence"/>
</dbReference>
<comment type="caution">
    <text evidence="3">The sequence shown here is derived from an EMBL/GenBank/DDBJ whole genome shotgun (WGS) entry which is preliminary data.</text>
</comment>
<dbReference type="InterPro" id="IPR011044">
    <property type="entry name" value="Quino_amine_DH_bsu"/>
</dbReference>